<dbReference type="InterPro" id="IPR041236">
    <property type="entry name" value="PriA_C"/>
</dbReference>
<evidence type="ECO:0000256" key="8">
    <source>
        <dbReference type="ARBA" id="ARBA00022840"/>
    </source>
</evidence>
<comment type="caution">
    <text evidence="15">The sequence shown here is derived from an EMBL/GenBank/DDBJ whole genome shotgun (WGS) entry which is preliminary data.</text>
</comment>
<accession>A0A0R2AAL1</accession>
<gene>
    <name evidence="12" type="primary">priA</name>
    <name evidence="15" type="ORF">FC14_GL000371</name>
</gene>
<dbReference type="HAMAP" id="MF_00983">
    <property type="entry name" value="PriA"/>
    <property type="match status" value="1"/>
</dbReference>
<dbReference type="EMBL" id="AYYP01000060">
    <property type="protein sequence ID" value="KRM63586.1"/>
    <property type="molecule type" value="Genomic_DNA"/>
</dbReference>
<dbReference type="Pfam" id="PF00270">
    <property type="entry name" value="DEAD"/>
    <property type="match status" value="1"/>
</dbReference>
<keyword evidence="1 12" id="KW-0639">Primosome</keyword>
<keyword evidence="8 12" id="KW-0067">ATP-binding</keyword>
<feature type="binding site" evidence="12">
    <location>
        <position position="518"/>
    </location>
    <ligand>
        <name>Zn(2+)</name>
        <dbReference type="ChEBI" id="CHEBI:29105"/>
        <label>1</label>
    </ligand>
</feature>
<feature type="binding site" evidence="12">
    <location>
        <position position="555"/>
    </location>
    <ligand>
        <name>Zn(2+)</name>
        <dbReference type="ChEBI" id="CHEBI:29105"/>
        <label>1</label>
    </ligand>
</feature>
<dbReference type="PROSITE" id="PS51192">
    <property type="entry name" value="HELICASE_ATP_BIND_1"/>
    <property type="match status" value="1"/>
</dbReference>
<dbReference type="GO" id="GO:0003677">
    <property type="term" value="F:DNA binding"/>
    <property type="evidence" value="ECO:0007669"/>
    <property type="project" value="UniProtKB-UniRule"/>
</dbReference>
<dbReference type="CDD" id="cd17929">
    <property type="entry name" value="DEXHc_priA"/>
    <property type="match status" value="1"/>
</dbReference>
<dbReference type="Proteomes" id="UP000051008">
    <property type="component" value="Unassembled WGS sequence"/>
</dbReference>
<feature type="binding site" evidence="12">
    <location>
        <position position="542"/>
    </location>
    <ligand>
        <name>Zn(2+)</name>
        <dbReference type="ChEBI" id="CHEBI:29105"/>
        <label>2</label>
    </ligand>
</feature>
<dbReference type="InterPro" id="IPR014001">
    <property type="entry name" value="Helicase_ATP-bd"/>
</dbReference>
<dbReference type="FunFam" id="3.40.1440.60:FF:000001">
    <property type="entry name" value="Primosomal protein N"/>
    <property type="match status" value="1"/>
</dbReference>
<dbReference type="GO" id="GO:0008270">
    <property type="term" value="F:zinc ion binding"/>
    <property type="evidence" value="ECO:0007669"/>
    <property type="project" value="UniProtKB-UniRule"/>
</dbReference>
<dbReference type="InterPro" id="IPR011545">
    <property type="entry name" value="DEAD/DEAH_box_helicase_dom"/>
</dbReference>
<keyword evidence="2 12" id="KW-0235">DNA replication</keyword>
<evidence type="ECO:0000256" key="3">
    <source>
        <dbReference type="ARBA" id="ARBA00022723"/>
    </source>
</evidence>
<dbReference type="GO" id="GO:0043138">
    <property type="term" value="F:3'-5' DNA helicase activity"/>
    <property type="evidence" value="ECO:0007669"/>
    <property type="project" value="UniProtKB-EC"/>
</dbReference>
<feature type="domain" description="Helicase C-terminal" evidence="14">
    <location>
        <begin position="550"/>
        <end position="704"/>
    </location>
</feature>
<dbReference type="SUPFAM" id="SSF52540">
    <property type="entry name" value="P-loop containing nucleoside triphosphate hydrolases"/>
    <property type="match status" value="2"/>
</dbReference>
<dbReference type="Gene3D" id="3.40.1440.60">
    <property type="entry name" value="PriA, 3(prime) DNA-binding domain"/>
    <property type="match status" value="1"/>
</dbReference>
<evidence type="ECO:0000256" key="12">
    <source>
        <dbReference type="HAMAP-Rule" id="MF_00983"/>
    </source>
</evidence>
<keyword evidence="5 12" id="KW-0378">Hydrolase</keyword>
<reference evidence="15 16" key="1">
    <citation type="journal article" date="2015" name="Genome Announc.">
        <title>Expanding the biotechnology potential of lactobacilli through comparative genomics of 213 strains and associated genera.</title>
        <authorList>
            <person name="Sun Z."/>
            <person name="Harris H.M."/>
            <person name="McCann A."/>
            <person name="Guo C."/>
            <person name="Argimon S."/>
            <person name="Zhang W."/>
            <person name="Yang X."/>
            <person name="Jeffery I.B."/>
            <person name="Cooney J.C."/>
            <person name="Kagawa T.F."/>
            <person name="Liu W."/>
            <person name="Song Y."/>
            <person name="Salvetti E."/>
            <person name="Wrobel A."/>
            <person name="Rasinkangas P."/>
            <person name="Parkhill J."/>
            <person name="Rea M.C."/>
            <person name="O'Sullivan O."/>
            <person name="Ritari J."/>
            <person name="Douillard F.P."/>
            <person name="Paul Ross R."/>
            <person name="Yang R."/>
            <person name="Briner A.E."/>
            <person name="Felis G.E."/>
            <person name="de Vos W.M."/>
            <person name="Barrangou R."/>
            <person name="Klaenhammer T.R."/>
            <person name="Caufield P.W."/>
            <person name="Cui Y."/>
            <person name="Zhang H."/>
            <person name="O'Toole P.W."/>
        </authorList>
    </citation>
    <scope>NUCLEOTIDE SEQUENCE [LARGE SCALE GENOMIC DNA]</scope>
    <source>
        <strain evidence="15 16">DSM 20509</strain>
    </source>
</reference>
<dbReference type="InterPro" id="IPR005259">
    <property type="entry name" value="PriA"/>
</dbReference>
<dbReference type="GO" id="GO:0006310">
    <property type="term" value="P:DNA recombination"/>
    <property type="evidence" value="ECO:0007669"/>
    <property type="project" value="InterPro"/>
</dbReference>
<evidence type="ECO:0000313" key="16">
    <source>
        <dbReference type="Proteomes" id="UP000051008"/>
    </source>
</evidence>
<dbReference type="PANTHER" id="PTHR30580">
    <property type="entry name" value="PRIMOSOMAL PROTEIN N"/>
    <property type="match status" value="1"/>
</dbReference>
<dbReference type="PATRIC" id="fig|1423718.3.peg.389"/>
<keyword evidence="6 12" id="KW-0347">Helicase</keyword>
<evidence type="ECO:0000256" key="11">
    <source>
        <dbReference type="ARBA" id="ARBA00048988"/>
    </source>
</evidence>
<dbReference type="GO" id="GO:1990077">
    <property type="term" value="C:primosome complex"/>
    <property type="evidence" value="ECO:0007669"/>
    <property type="project" value="UniProtKB-UniRule"/>
</dbReference>
<evidence type="ECO:0000256" key="7">
    <source>
        <dbReference type="ARBA" id="ARBA00022833"/>
    </source>
</evidence>
<evidence type="ECO:0000256" key="1">
    <source>
        <dbReference type="ARBA" id="ARBA00022515"/>
    </source>
</evidence>
<feature type="binding site" evidence="12">
    <location>
        <position position="545"/>
    </location>
    <ligand>
        <name>Zn(2+)</name>
        <dbReference type="ChEBI" id="CHEBI:29105"/>
        <label>2</label>
    </ligand>
</feature>
<comment type="similarity">
    <text evidence="12">Belongs to the helicase family. PriA subfamily.</text>
</comment>
<dbReference type="Pfam" id="PF17764">
    <property type="entry name" value="PriA_3primeBD"/>
    <property type="match status" value="1"/>
</dbReference>
<evidence type="ECO:0000256" key="6">
    <source>
        <dbReference type="ARBA" id="ARBA00022806"/>
    </source>
</evidence>
<feature type="binding site" evidence="12">
    <location>
        <position position="527"/>
    </location>
    <ligand>
        <name>Zn(2+)</name>
        <dbReference type="ChEBI" id="CHEBI:29105"/>
        <label>2</label>
    </ligand>
</feature>
<feature type="binding site" evidence="12">
    <location>
        <position position="558"/>
    </location>
    <ligand>
        <name>Zn(2+)</name>
        <dbReference type="ChEBI" id="CHEBI:29105"/>
        <label>1</label>
    </ligand>
</feature>
<protein>
    <recommendedName>
        <fullName evidence="12">Replication restart protein PriA</fullName>
    </recommendedName>
    <alternativeName>
        <fullName evidence="12">ATP-dependent DNA helicase PriA</fullName>
        <ecNumber evidence="12">5.6.2.4</ecNumber>
    </alternativeName>
    <alternativeName>
        <fullName evidence="12">DNA 3'-5' helicase PriA</fullName>
    </alternativeName>
</protein>
<evidence type="ECO:0000256" key="9">
    <source>
        <dbReference type="ARBA" id="ARBA00023125"/>
    </source>
</evidence>
<evidence type="ECO:0000259" key="14">
    <source>
        <dbReference type="PROSITE" id="PS51194"/>
    </source>
</evidence>
<dbReference type="FunFam" id="3.40.50.300:FF:000489">
    <property type="entry name" value="Primosome assembly protein PriA"/>
    <property type="match status" value="1"/>
</dbReference>
<dbReference type="GO" id="GO:0016887">
    <property type="term" value="F:ATP hydrolysis activity"/>
    <property type="evidence" value="ECO:0007669"/>
    <property type="project" value="RHEA"/>
</dbReference>
<comment type="subunit">
    <text evidence="12">Component of the replication restart primosome.</text>
</comment>
<dbReference type="CDD" id="cd18804">
    <property type="entry name" value="SF2_C_priA"/>
    <property type="match status" value="1"/>
</dbReference>
<dbReference type="PANTHER" id="PTHR30580:SF0">
    <property type="entry name" value="PRIMOSOMAL PROTEIN N"/>
    <property type="match status" value="1"/>
</dbReference>
<dbReference type="InterPro" id="IPR041222">
    <property type="entry name" value="PriA_3primeBD"/>
</dbReference>
<proteinExistence type="inferred from homology"/>
<keyword evidence="7 12" id="KW-0862">Zinc</keyword>
<evidence type="ECO:0000259" key="13">
    <source>
        <dbReference type="PROSITE" id="PS51192"/>
    </source>
</evidence>
<dbReference type="AlphaFoldDB" id="A0A0R2AAL1"/>
<dbReference type="InterPro" id="IPR042115">
    <property type="entry name" value="PriA_3primeBD_sf"/>
</dbReference>
<dbReference type="GO" id="GO:0006302">
    <property type="term" value="P:double-strand break repair"/>
    <property type="evidence" value="ECO:0007669"/>
    <property type="project" value="InterPro"/>
</dbReference>
<evidence type="ECO:0000256" key="2">
    <source>
        <dbReference type="ARBA" id="ARBA00022705"/>
    </source>
</evidence>
<keyword evidence="10 12" id="KW-0413">Isomerase</keyword>
<comment type="function">
    <text evidence="12">Initiates the restart of stalled replication forks, which reloads the replicative helicase on sites other than the origin of replication. Recognizes and binds to abandoned replication forks and remodels them to uncover a helicase loading site. Promotes assembly of the primosome at these replication forks.</text>
</comment>
<dbReference type="NCBIfam" id="NF004066">
    <property type="entry name" value="PRK05580.1-3"/>
    <property type="match status" value="1"/>
</dbReference>
<dbReference type="Pfam" id="PF18319">
    <property type="entry name" value="Zn_ribbon_PriA"/>
    <property type="match status" value="1"/>
</dbReference>
<dbReference type="GO" id="GO:0006270">
    <property type="term" value="P:DNA replication initiation"/>
    <property type="evidence" value="ECO:0007669"/>
    <property type="project" value="TreeGrafter"/>
</dbReference>
<name>A0A0R2AAL1_9LACO</name>
<dbReference type="InterPro" id="IPR001650">
    <property type="entry name" value="Helicase_C-like"/>
</dbReference>
<dbReference type="InterPro" id="IPR040498">
    <property type="entry name" value="PriA_CRR"/>
</dbReference>
<evidence type="ECO:0000256" key="10">
    <source>
        <dbReference type="ARBA" id="ARBA00023235"/>
    </source>
</evidence>
<dbReference type="NCBIfam" id="TIGR00595">
    <property type="entry name" value="priA"/>
    <property type="match status" value="1"/>
</dbReference>
<dbReference type="GO" id="GO:0006269">
    <property type="term" value="P:DNA replication, synthesis of primer"/>
    <property type="evidence" value="ECO:0007669"/>
    <property type="project" value="UniProtKB-KW"/>
</dbReference>
<dbReference type="Pfam" id="PF18074">
    <property type="entry name" value="PriA_C"/>
    <property type="match status" value="1"/>
</dbReference>
<keyword evidence="9 12" id="KW-0238">DNA-binding</keyword>
<dbReference type="PROSITE" id="PS51194">
    <property type="entry name" value="HELICASE_CTER"/>
    <property type="match status" value="1"/>
</dbReference>
<keyword evidence="4 12" id="KW-0547">Nucleotide-binding</keyword>
<feature type="binding site" evidence="12">
    <location>
        <position position="515"/>
    </location>
    <ligand>
        <name>Zn(2+)</name>
        <dbReference type="ChEBI" id="CHEBI:29105"/>
        <label>1</label>
    </ligand>
</feature>
<dbReference type="SMART" id="SM00490">
    <property type="entry name" value="HELICc"/>
    <property type="match status" value="1"/>
</dbReference>
<evidence type="ECO:0000256" key="5">
    <source>
        <dbReference type="ARBA" id="ARBA00022801"/>
    </source>
</evidence>
<feature type="domain" description="Helicase ATP-binding" evidence="13">
    <location>
        <begin position="287"/>
        <end position="453"/>
    </location>
</feature>
<feature type="binding site" evidence="12">
    <location>
        <position position="524"/>
    </location>
    <ligand>
        <name>Zn(2+)</name>
        <dbReference type="ChEBI" id="CHEBI:29105"/>
        <label>2</label>
    </ligand>
</feature>
<dbReference type="EC" id="5.6.2.4" evidence="12"/>
<dbReference type="InterPro" id="IPR027417">
    <property type="entry name" value="P-loop_NTPase"/>
</dbReference>
<comment type="catalytic activity">
    <reaction evidence="11 12">
        <text>ATP + H2O = ADP + phosphate + H(+)</text>
        <dbReference type="Rhea" id="RHEA:13065"/>
        <dbReference type="ChEBI" id="CHEBI:15377"/>
        <dbReference type="ChEBI" id="CHEBI:15378"/>
        <dbReference type="ChEBI" id="CHEBI:30616"/>
        <dbReference type="ChEBI" id="CHEBI:43474"/>
        <dbReference type="ChEBI" id="CHEBI:456216"/>
        <dbReference type="EC" id="5.6.2.4"/>
    </reaction>
</comment>
<comment type="cofactor">
    <cofactor evidence="12">
        <name>Zn(2+)</name>
        <dbReference type="ChEBI" id="CHEBI:29105"/>
    </cofactor>
    <text evidence="12">Binds 2 zinc ions per subunit.</text>
</comment>
<dbReference type="Pfam" id="PF00271">
    <property type="entry name" value="Helicase_C"/>
    <property type="match status" value="1"/>
</dbReference>
<evidence type="ECO:0000313" key="15">
    <source>
        <dbReference type="EMBL" id="KRM63586.1"/>
    </source>
</evidence>
<keyword evidence="16" id="KW-1185">Reference proteome</keyword>
<sequence length="809" mass="90702">MDEMKTQYAQVIVDVATMQTNQPYTYVIPPELAGQVEAGMRVVVGFGRGKRRVQGFVVAVSAENPLTSSAKLKPILEVQDLRPVLNQEALQMADWLARYTYAFKITCLQAMLPAAMKAAYTKTVSLTTSEVTPAVREMFAQKDELALAKLSPEQKKLLAPLSKQGKIEINYHVKDRAKSKLVLAIKRSLSETELQAAKTKLRKGAKKQAQLLDYLQTLPLDKEVFQANAQAKTGLGAAIFKAGAEKGWLKQSKVESYRNPYKQEVVKTEAKSLLPQQAQVVQAINQASDEGKAQTFLLQGITGSGKTEVYLHAISHVLAQGKQALLLVPEISLTPQMVSQVKARFGKEVAMLHSGLSDGEKYDEWRRIERGEAQVVVGARSAIFAPLPKLGLIIMDEEHEASYKQDDMPRYHARDVAIWRSEYHACPLILGSATPSLETRARAQKGVYGWLKLTHRANGKALPAVSLIDMKKEIMTAPVQDISQVLLAAIKQKLAQKEQVVLMLNRRGYSSFAMCRECGFVLKCPNCDISLTMHLDSHSMRCHYCGHEQGIPSVCPSCHSKRIGYYGTGTEKVETELKELLPTARILRMDVDTTRKKGAHEKILRQFGARKADILLGTQMIAKGLDFPNVTLVGVLNADTALELPDFRASERTFQLLTQVSGRAGRAQKQGEVLIQTFNPENYAIKLAQKQDYERYFRMEMAVRHRGGYPPYFYTIKITTSYRDEATAAKKIFQIAGQLKQVLSPTAQILGPSPRSVMRVNNRYYYQLVIKYKRESLLEDYLQHLLLISQKEERQGLRIVIDREPINFI</sequence>
<dbReference type="GO" id="GO:0005524">
    <property type="term" value="F:ATP binding"/>
    <property type="evidence" value="ECO:0007669"/>
    <property type="project" value="UniProtKB-UniRule"/>
</dbReference>
<evidence type="ECO:0000256" key="4">
    <source>
        <dbReference type="ARBA" id="ARBA00022741"/>
    </source>
</evidence>
<dbReference type="Gene3D" id="3.40.50.300">
    <property type="entry name" value="P-loop containing nucleotide triphosphate hydrolases"/>
    <property type="match status" value="2"/>
</dbReference>
<organism evidence="15 16">
    <name type="scientific">Ligilactobacillus agilis DSM 20509</name>
    <dbReference type="NCBI Taxonomy" id="1423718"/>
    <lineage>
        <taxon>Bacteria</taxon>
        <taxon>Bacillati</taxon>
        <taxon>Bacillota</taxon>
        <taxon>Bacilli</taxon>
        <taxon>Lactobacillales</taxon>
        <taxon>Lactobacillaceae</taxon>
        <taxon>Ligilactobacillus</taxon>
    </lineage>
</organism>
<keyword evidence="3 12" id="KW-0479">Metal-binding</keyword>
<dbReference type="SMART" id="SM00487">
    <property type="entry name" value="DEXDc"/>
    <property type="match status" value="1"/>
</dbReference>
<comment type="catalytic activity">
    <reaction evidence="12">
        <text>Couples ATP hydrolysis with the unwinding of duplex DNA by translocating in the 3'-5' direction.</text>
        <dbReference type="EC" id="5.6.2.4"/>
    </reaction>
</comment>